<dbReference type="Proteomes" id="UP000525078">
    <property type="component" value="Unassembled WGS sequence"/>
</dbReference>
<proteinExistence type="predicted"/>
<protein>
    <submittedName>
        <fullName evidence="1">Uncharacterized protein</fullName>
    </submittedName>
</protein>
<organism evidence="1 2">
    <name type="scientific">Cannabis sativa</name>
    <name type="common">Hemp</name>
    <name type="synonym">Marijuana</name>
    <dbReference type="NCBI Taxonomy" id="3483"/>
    <lineage>
        <taxon>Eukaryota</taxon>
        <taxon>Viridiplantae</taxon>
        <taxon>Streptophyta</taxon>
        <taxon>Embryophyta</taxon>
        <taxon>Tracheophyta</taxon>
        <taxon>Spermatophyta</taxon>
        <taxon>Magnoliopsida</taxon>
        <taxon>eudicotyledons</taxon>
        <taxon>Gunneridae</taxon>
        <taxon>Pentapetalae</taxon>
        <taxon>rosids</taxon>
        <taxon>fabids</taxon>
        <taxon>Rosales</taxon>
        <taxon>Cannabaceae</taxon>
        <taxon>Cannabis</taxon>
    </lineage>
</organism>
<name>A0A7J6H5N7_CANSA</name>
<sequence length="130" mass="14841">MKLGPSVRGSGAVRAVNPRTAIPSSRAPWVCGVRQLPDQWCFHSHSFSSLLRSRLHLLSRCQTSSLHQLIKMIIKILEHWKPLTYHSLSLALPCVWINRLIALLEKAVDRMMVVIIKEDVDVVPWLLENK</sequence>
<comment type="caution">
    <text evidence="1">The sequence shown here is derived from an EMBL/GenBank/DDBJ whole genome shotgun (WGS) entry which is preliminary data.</text>
</comment>
<gene>
    <name evidence="1" type="ORF">F8388_006051</name>
</gene>
<dbReference type="AlphaFoldDB" id="A0A7J6H5N7"/>
<evidence type="ECO:0000313" key="2">
    <source>
        <dbReference type="Proteomes" id="UP000525078"/>
    </source>
</evidence>
<reference evidence="1 2" key="1">
    <citation type="journal article" date="2020" name="bioRxiv">
        <title>Sequence and annotation of 42 cannabis genomes reveals extensive copy number variation in cannabinoid synthesis and pathogen resistance genes.</title>
        <authorList>
            <person name="Mckernan K.J."/>
            <person name="Helbert Y."/>
            <person name="Kane L.T."/>
            <person name="Ebling H."/>
            <person name="Zhang L."/>
            <person name="Liu B."/>
            <person name="Eaton Z."/>
            <person name="Mclaughlin S."/>
            <person name="Kingan S."/>
            <person name="Baybayan P."/>
            <person name="Concepcion G."/>
            <person name="Jordan M."/>
            <person name="Riva A."/>
            <person name="Barbazuk W."/>
            <person name="Harkins T."/>
        </authorList>
    </citation>
    <scope>NUCLEOTIDE SEQUENCE [LARGE SCALE GENOMIC DNA]</scope>
    <source>
        <strain evidence="2">cv. Jamaican Lion 4</strain>
        <tissue evidence="1">Leaf</tissue>
    </source>
</reference>
<evidence type="ECO:0000313" key="1">
    <source>
        <dbReference type="EMBL" id="KAF4390554.1"/>
    </source>
</evidence>
<dbReference type="EMBL" id="JAATIP010000028">
    <property type="protein sequence ID" value="KAF4390554.1"/>
    <property type="molecule type" value="Genomic_DNA"/>
</dbReference>
<accession>A0A7J6H5N7</accession>